<feature type="compositionally biased region" description="Polar residues" evidence="3">
    <location>
        <begin position="1603"/>
        <end position="1621"/>
    </location>
</feature>
<dbReference type="Gene3D" id="2.60.40.10">
    <property type="entry name" value="Immunoglobulins"/>
    <property type="match status" value="3"/>
</dbReference>
<feature type="region of interest" description="Disordered" evidence="3">
    <location>
        <begin position="804"/>
        <end position="827"/>
    </location>
</feature>
<feature type="region of interest" description="Disordered" evidence="3">
    <location>
        <begin position="55"/>
        <end position="79"/>
    </location>
</feature>
<dbReference type="InterPro" id="IPR007280">
    <property type="entry name" value="Peptidase_C_arc/bac"/>
</dbReference>
<feature type="compositionally biased region" description="Polar residues" evidence="3">
    <location>
        <begin position="1458"/>
        <end position="1467"/>
    </location>
</feature>
<feature type="compositionally biased region" description="Low complexity" evidence="3">
    <location>
        <begin position="1190"/>
        <end position="1211"/>
    </location>
</feature>
<feature type="domain" description="P/Homo B" evidence="6">
    <location>
        <begin position="349"/>
        <end position="506"/>
    </location>
</feature>
<dbReference type="InterPro" id="IPR001434">
    <property type="entry name" value="OmcB-like_DUF11"/>
</dbReference>
<dbReference type="Proteomes" id="UP001139971">
    <property type="component" value="Unassembled WGS sequence"/>
</dbReference>
<feature type="compositionally biased region" description="Polar residues" evidence="3">
    <location>
        <begin position="1177"/>
        <end position="1189"/>
    </location>
</feature>
<dbReference type="PANTHER" id="PTHR34819">
    <property type="entry name" value="LARGE CYSTEINE-RICH PERIPLASMIC PROTEIN OMCB"/>
    <property type="match status" value="1"/>
</dbReference>
<feature type="transmembrane region" description="Helical" evidence="4">
    <location>
        <begin position="1767"/>
        <end position="1785"/>
    </location>
</feature>
<dbReference type="InterPro" id="IPR002884">
    <property type="entry name" value="P_dom"/>
</dbReference>
<name>A0A9X3YQC2_9GAMM</name>
<dbReference type="EMBL" id="JAOVZO020000020">
    <property type="protein sequence ID" value="MDC8015550.1"/>
    <property type="molecule type" value="Genomic_DNA"/>
</dbReference>
<dbReference type="GO" id="GO:0004252">
    <property type="term" value="F:serine-type endopeptidase activity"/>
    <property type="evidence" value="ECO:0007669"/>
    <property type="project" value="InterPro"/>
</dbReference>
<sequence>MLTRNRILRGGLTFCVMLVVAVAGSLGATVQAQAPAPSLPGPADLELSPLVAAAGETSGGVKPTPQPRPAANPRSSAPNVFSREFPAEVEPNGVPATATPLTFNAGGYVQIQGNVFPVADVDWYSFTAQAGDRIYAAAMTSATASTSTDAQLRVFASDGTTLIEFDDDDGSFGTLAPSIANATLPTAGTYYLQVKQFDDTNTIRPYFLHARLQSGAPTPEVEANDTPATANPLPANGWVSGTRNPAAATEQDWYSFTANAGDTVFLSLDVDPERDNVQWDGRLGIALFGDAGNQILVVNDASTGSATNPLSEAMFMTVKTSGTYFAFVDSASAAVGGPTATYTLSVSVAPPPTPEPTCTTYTSTDVPKTIGPGTGLVSSVITVPGNPVISDVDVDIVLNHALMQDIDAHLRSPAGNDIGLFTDIGAAATGGQQQMDVVYDDEAAITPTFTAFKGTRLKPESPYRLSWLDGENAGGTWTLDLRDDVAGANGGTLTSWSLRICEAPPPPACPPGFGPQTVYSTDFESGAAGFTHSGTADEWELGLPATVATTTATPVAAFNTCASGVNCWKTDLDNTYDATSSQDLVSPAINLAGLSAPVVVSWSQRYQMETASNDHYSVDFRQVGGATPVRMFEWLDGTMIDAVGNPAVNIGASAGWGRVSARADALAGLNSELVFHLDSNGTVNYGGAAIDDVTVTACRALVADLSITKTDGVTTVTPGGSATYTITASNAGPDPVTGATVADTFPAVETCTWTCVGAGGGTCTAAGSGNISDATNLPVGGSVTYTATCAVNASATGTLSNTATVSSTISDPNPANNSATDTDTLTPNADLAITKTDGVTTATPGGSVTYTITASNAGLSNAPGSTIADTFPASLTCTWTCVGAGGGTCTAAGSGNISDTANLPAGGSVTYTATCAVSAAASGTLSNTATVAAPAGVTDPTPGNNSATDTDTLTPQADLSITKTDGVASVTAGGSTTYTITAANAGPSNATGATVADTFPASLTCTWTCVGAGGGTCTASGSGNINSTANLPAGGSATYTASCTVSAGATGSLSNTATVAAPGGVTDPNPANNSATDTDTILVPAAVSGTKTVSGTFSSGGTVTYTVTLSNTGGAQADNPGNEFTDVLPAQLTLVSATATSGTASTAGNTATWNGTIPSGGSVTITITATINAGASGSVSNQGTISYDSNGDGTNDATATTDDPGTGAANDPTTFGITPTADLSITKTDGVTSVTAGGSTTYTIVATNTGPNSITGATVADTFPASLTCTWTCAGSDGGTCTGSGSGNIADTVNLPFGAAVTYTAVCAINGSATGTLSNTATVAVPAGAIDPTPGNNSATDTDTIVVPAAVTGTKTVSGTFLPNGTVTYTIVLNNAGGAAQGDNPGNEFSDVLPASLTLVSANATSGTAVASVATNTVTWNGPVPAGGSVTITITATVNASATGTISNQGTIAYDADNNGTNESNGVTDDPGTGVAGDPTSFALGAAADLVVTKTDGLTAVVAGTSSTYTITVGNLGPSAITGATVTDTFPAECTAPTWTCTATGGGTCPPGGSGAIAASVDLPVSAMATFTATCPVGAAVPTGTVITNTATAAVPVGASDPNPANNSATDTTTVSAGPSASVSGTKTAAGAFVAGGTVTYTIVLTNAGLGAQADNPGDEFSDVLPSQLTLVSATATSGTAVANVGTNTVTWNGTIAPAGTVTIAITATINAGATGTVSNQGQIFFDNDANGTNNATVTTDDPGVGGPADSTDFVVGGPVQIVPVPGLTPFGLALLAIGLAFAGARRRRYG</sequence>
<dbReference type="Pfam" id="PF01345">
    <property type="entry name" value="DUF11"/>
    <property type="match status" value="8"/>
</dbReference>
<proteinExistence type="predicted"/>
<feature type="region of interest" description="Disordered" evidence="3">
    <location>
        <begin position="1177"/>
        <end position="1221"/>
    </location>
</feature>
<feature type="region of interest" description="Disordered" evidence="3">
    <location>
        <begin position="1598"/>
        <end position="1621"/>
    </location>
</feature>
<dbReference type="Gene3D" id="2.60.120.260">
    <property type="entry name" value="Galactose-binding domain-like"/>
    <property type="match status" value="1"/>
</dbReference>
<evidence type="ECO:0000259" key="6">
    <source>
        <dbReference type="PROSITE" id="PS51829"/>
    </source>
</evidence>
<keyword evidence="4" id="KW-1133">Transmembrane helix</keyword>
<keyword evidence="1" id="KW-0645">Protease</keyword>
<evidence type="ECO:0000256" key="3">
    <source>
        <dbReference type="SAM" id="MobiDB-lite"/>
    </source>
</evidence>
<dbReference type="InterPro" id="IPR047589">
    <property type="entry name" value="DUF11_rpt"/>
</dbReference>
<dbReference type="RefSeq" id="WP_263545178.1">
    <property type="nucleotide sequence ID" value="NZ_JAOVZO020000020.1"/>
</dbReference>
<dbReference type="PROSITE" id="PS51829">
    <property type="entry name" value="P_HOMO_B"/>
    <property type="match status" value="1"/>
</dbReference>
<evidence type="ECO:0000313" key="7">
    <source>
        <dbReference type="EMBL" id="MDC8015550.1"/>
    </source>
</evidence>
<protein>
    <submittedName>
        <fullName evidence="7">Pre-peptidase C-terminal domain-containing protein</fullName>
    </submittedName>
</protein>
<comment type="caution">
    <text evidence="7">The sequence shown here is derived from an EMBL/GenBank/DDBJ whole genome shotgun (WGS) entry which is preliminary data.</text>
</comment>
<dbReference type="SUPFAM" id="SSF49785">
    <property type="entry name" value="Galactose-binding domain-like"/>
    <property type="match status" value="1"/>
</dbReference>
<dbReference type="InterPro" id="IPR008979">
    <property type="entry name" value="Galactose-bd-like_sf"/>
</dbReference>
<feature type="signal peptide" evidence="5">
    <location>
        <begin position="1"/>
        <end position="32"/>
    </location>
</feature>
<dbReference type="PANTHER" id="PTHR34819:SF3">
    <property type="entry name" value="CELL SURFACE PROTEIN"/>
    <property type="match status" value="1"/>
</dbReference>
<dbReference type="InterPro" id="IPR051172">
    <property type="entry name" value="Chlamydia_OmcB"/>
</dbReference>
<organism evidence="7 8">
    <name type="scientific">Tahibacter soli</name>
    <dbReference type="NCBI Taxonomy" id="2983605"/>
    <lineage>
        <taxon>Bacteria</taxon>
        <taxon>Pseudomonadati</taxon>
        <taxon>Pseudomonadota</taxon>
        <taxon>Gammaproteobacteria</taxon>
        <taxon>Lysobacterales</taxon>
        <taxon>Rhodanobacteraceae</taxon>
        <taxon>Tahibacter</taxon>
    </lineage>
</organism>
<evidence type="ECO:0000256" key="4">
    <source>
        <dbReference type="SAM" id="Phobius"/>
    </source>
</evidence>
<dbReference type="Pfam" id="PF01483">
    <property type="entry name" value="P_proprotein"/>
    <property type="match status" value="1"/>
</dbReference>
<keyword evidence="5" id="KW-0732">Signal</keyword>
<feature type="region of interest" description="Disordered" evidence="3">
    <location>
        <begin position="1456"/>
        <end position="1475"/>
    </location>
</feature>
<gene>
    <name evidence="7" type="ORF">OD750_023740</name>
</gene>
<dbReference type="GO" id="GO:0006508">
    <property type="term" value="P:proteolysis"/>
    <property type="evidence" value="ECO:0007669"/>
    <property type="project" value="UniProtKB-KW"/>
</dbReference>
<feature type="region of interest" description="Disordered" evidence="3">
    <location>
        <begin position="217"/>
        <end position="237"/>
    </location>
</feature>
<keyword evidence="8" id="KW-1185">Reference proteome</keyword>
<dbReference type="InterPro" id="IPR013783">
    <property type="entry name" value="Ig-like_fold"/>
</dbReference>
<evidence type="ECO:0000313" key="8">
    <source>
        <dbReference type="Proteomes" id="UP001139971"/>
    </source>
</evidence>
<keyword evidence="4" id="KW-0812">Transmembrane</keyword>
<keyword evidence="2" id="KW-0378">Hydrolase</keyword>
<reference evidence="7" key="1">
    <citation type="submission" date="2023-02" db="EMBL/GenBank/DDBJ databases">
        <title>Tahibacter soli sp. nov. isolated from soil.</title>
        <authorList>
            <person name="Baek J.H."/>
            <person name="Lee J.K."/>
            <person name="Choi D.G."/>
            <person name="Jeon C.O."/>
        </authorList>
    </citation>
    <scope>NUCLEOTIDE SEQUENCE</scope>
    <source>
        <strain evidence="7">BL</strain>
    </source>
</reference>
<evidence type="ECO:0000256" key="5">
    <source>
        <dbReference type="SAM" id="SignalP"/>
    </source>
</evidence>
<evidence type="ECO:0000256" key="1">
    <source>
        <dbReference type="ARBA" id="ARBA00022670"/>
    </source>
</evidence>
<keyword evidence="4" id="KW-0472">Membrane</keyword>
<feature type="chain" id="PRO_5040740722" evidence="5">
    <location>
        <begin position="33"/>
        <end position="1791"/>
    </location>
</feature>
<evidence type="ECO:0000256" key="2">
    <source>
        <dbReference type="ARBA" id="ARBA00022801"/>
    </source>
</evidence>
<dbReference type="NCBIfam" id="TIGR01451">
    <property type="entry name" value="B_ant_repeat"/>
    <property type="match status" value="7"/>
</dbReference>
<accession>A0A9X3YQC2</accession>
<dbReference type="Pfam" id="PF04151">
    <property type="entry name" value="PPC"/>
    <property type="match status" value="1"/>
</dbReference>
<dbReference type="Gene3D" id="2.60.120.380">
    <property type="match status" value="2"/>
</dbReference>
<feature type="compositionally biased region" description="Polar residues" evidence="3">
    <location>
        <begin position="1212"/>
        <end position="1221"/>
    </location>
</feature>
<dbReference type="Gene3D" id="2.60.40.740">
    <property type="match status" value="2"/>
</dbReference>